<dbReference type="Gene3D" id="3.40.50.2000">
    <property type="entry name" value="Glycogen Phosphorylase B"/>
    <property type="match status" value="1"/>
</dbReference>
<name>A0AAW1XVY3_RUBAR</name>
<evidence type="ECO:0000313" key="2">
    <source>
        <dbReference type="Proteomes" id="UP001457282"/>
    </source>
</evidence>
<keyword evidence="2" id="KW-1185">Reference proteome</keyword>
<gene>
    <name evidence="1" type="ORF">M0R45_017517</name>
</gene>
<organism evidence="1 2">
    <name type="scientific">Rubus argutus</name>
    <name type="common">Southern blackberry</name>
    <dbReference type="NCBI Taxonomy" id="59490"/>
    <lineage>
        <taxon>Eukaryota</taxon>
        <taxon>Viridiplantae</taxon>
        <taxon>Streptophyta</taxon>
        <taxon>Embryophyta</taxon>
        <taxon>Tracheophyta</taxon>
        <taxon>Spermatophyta</taxon>
        <taxon>Magnoliopsida</taxon>
        <taxon>eudicotyledons</taxon>
        <taxon>Gunneridae</taxon>
        <taxon>Pentapetalae</taxon>
        <taxon>rosids</taxon>
        <taxon>fabids</taxon>
        <taxon>Rosales</taxon>
        <taxon>Rosaceae</taxon>
        <taxon>Rosoideae</taxon>
        <taxon>Rosoideae incertae sedis</taxon>
        <taxon>Rubus</taxon>
    </lineage>
</organism>
<reference evidence="1 2" key="1">
    <citation type="journal article" date="2023" name="G3 (Bethesda)">
        <title>A chromosome-length genome assembly and annotation of blackberry (Rubus argutus, cv. 'Hillquist').</title>
        <authorList>
            <person name="Bruna T."/>
            <person name="Aryal R."/>
            <person name="Dudchenko O."/>
            <person name="Sargent D.J."/>
            <person name="Mead D."/>
            <person name="Buti M."/>
            <person name="Cavallini A."/>
            <person name="Hytonen T."/>
            <person name="Andres J."/>
            <person name="Pham M."/>
            <person name="Weisz D."/>
            <person name="Mascagni F."/>
            <person name="Usai G."/>
            <person name="Natali L."/>
            <person name="Bassil N."/>
            <person name="Fernandez G.E."/>
            <person name="Lomsadze A."/>
            <person name="Armour M."/>
            <person name="Olukolu B."/>
            <person name="Poorten T."/>
            <person name="Britton C."/>
            <person name="Davik J."/>
            <person name="Ashrafi H."/>
            <person name="Aiden E.L."/>
            <person name="Borodovsky M."/>
            <person name="Worthington M."/>
        </authorList>
    </citation>
    <scope>NUCLEOTIDE SEQUENCE [LARGE SCALE GENOMIC DNA]</scope>
    <source>
        <strain evidence="1">PI 553951</strain>
    </source>
</reference>
<accession>A0AAW1XVY3</accession>
<evidence type="ECO:0000313" key="1">
    <source>
        <dbReference type="EMBL" id="KAK9940880.1"/>
    </source>
</evidence>
<sequence length="107" mass="11954">MDHTGRPPNSVCLFVALPYPGLVGVGNRRNIRTTSFCPMSASKFTTIQHFHHFTENGHFPVDLLEKGNERLDHIPGLSSTRVVDMINGRKSNMLGHILKAFSWVPKA</sequence>
<comment type="caution">
    <text evidence="1">The sequence shown here is derived from an EMBL/GenBank/DDBJ whole genome shotgun (WGS) entry which is preliminary data.</text>
</comment>
<proteinExistence type="predicted"/>
<dbReference type="AlphaFoldDB" id="A0AAW1XVY3"/>
<dbReference type="EMBL" id="JBEDUW010000003">
    <property type="protein sequence ID" value="KAK9940880.1"/>
    <property type="molecule type" value="Genomic_DNA"/>
</dbReference>
<dbReference type="Proteomes" id="UP001457282">
    <property type="component" value="Unassembled WGS sequence"/>
</dbReference>
<protein>
    <submittedName>
        <fullName evidence="1">Uncharacterized protein</fullName>
    </submittedName>
</protein>